<evidence type="ECO:0000256" key="1">
    <source>
        <dbReference type="SAM" id="MobiDB-lite"/>
    </source>
</evidence>
<dbReference type="CDD" id="cd05380">
    <property type="entry name" value="CAP_euk"/>
    <property type="match status" value="1"/>
</dbReference>
<dbReference type="PROSITE" id="PS01009">
    <property type="entry name" value="CRISP_1"/>
    <property type="match status" value="1"/>
</dbReference>
<evidence type="ECO:0000256" key="2">
    <source>
        <dbReference type="SAM" id="SignalP"/>
    </source>
</evidence>
<dbReference type="AlphaFoldDB" id="A0A9P5GGK9"/>
<dbReference type="InterPro" id="IPR018244">
    <property type="entry name" value="Allrgn_V5/Tpx1_CS"/>
</dbReference>
<dbReference type="InterPro" id="IPR035940">
    <property type="entry name" value="CAP_sf"/>
</dbReference>
<dbReference type="InterPro" id="IPR001283">
    <property type="entry name" value="CRISP-related"/>
</dbReference>
<dbReference type="PRINTS" id="PR00837">
    <property type="entry name" value="V5TPXLIKE"/>
</dbReference>
<evidence type="ECO:0000259" key="3">
    <source>
        <dbReference type="SMART" id="SM00198"/>
    </source>
</evidence>
<dbReference type="OrthoDB" id="337038at2759"/>
<comment type="caution">
    <text evidence="4">The sequence shown here is derived from an EMBL/GenBank/DDBJ whole genome shotgun (WGS) entry which is preliminary data.</text>
</comment>
<feature type="domain" description="SCP" evidence="3">
    <location>
        <begin position="152"/>
        <end position="298"/>
    </location>
</feature>
<protein>
    <recommendedName>
        <fullName evidence="3">SCP domain-containing protein</fullName>
    </recommendedName>
</protein>
<dbReference type="Proteomes" id="UP000701341">
    <property type="component" value="Unassembled WGS sequence"/>
</dbReference>
<feature type="chain" id="PRO_5040463042" description="SCP domain-containing protein" evidence="2">
    <location>
        <begin position="17"/>
        <end position="309"/>
    </location>
</feature>
<name>A0A9P5GGK9_PENCR</name>
<evidence type="ECO:0000313" key="5">
    <source>
        <dbReference type="Proteomes" id="UP000701341"/>
    </source>
</evidence>
<sequence length="309" mass="32096">MRSAVIFAALAVGTCAKVIEKEVYVTEWTTTTVTKTVTEWPTNTPSTAVSVKQDHAKPTNAALPTVDVAKKAPAKVESAPAAASTTAAAPTTAAAVVESEPSSSTTFSTSSSTTEAELKTVATAAPVTTSVATSSATSTTAAATAASSATSSYQESILHYHNLHRSDHSASGLTWSEDLAAAANTLASRCEYGHDTSIPSASGDYGQNIAYGYDADLVGEKVISEMMYTDEAPYFANLYGEADPDMTNFEKWGHFTQIVWKATTQVGCATVSCSDLKNVGGAAPYTVCNYGSPGNYAGEYADNVLRPSS</sequence>
<dbReference type="FunFam" id="3.40.33.10:FF:000018">
    <property type="entry name" value="SCP-like extracellular protein, putative"/>
    <property type="match status" value="1"/>
</dbReference>
<dbReference type="EMBL" id="JAAOZQ010000081">
    <property type="protein sequence ID" value="KAF7519845.1"/>
    <property type="molecule type" value="Genomic_DNA"/>
</dbReference>
<dbReference type="Pfam" id="PF00188">
    <property type="entry name" value="CAP"/>
    <property type="match status" value="1"/>
</dbReference>
<dbReference type="SUPFAM" id="SSF55797">
    <property type="entry name" value="PR-1-like"/>
    <property type="match status" value="1"/>
</dbReference>
<proteinExistence type="predicted"/>
<evidence type="ECO:0000313" key="4">
    <source>
        <dbReference type="EMBL" id="KAF7519845.1"/>
    </source>
</evidence>
<dbReference type="GO" id="GO:0005576">
    <property type="term" value="C:extracellular region"/>
    <property type="evidence" value="ECO:0007669"/>
    <property type="project" value="InterPro"/>
</dbReference>
<keyword evidence="5" id="KW-1185">Reference proteome</keyword>
<gene>
    <name evidence="4" type="ORF">PCG10_009744</name>
</gene>
<organism evidence="4 5">
    <name type="scientific">Penicillium crustosum</name>
    <name type="common">Blue mold fungus</name>
    <dbReference type="NCBI Taxonomy" id="36656"/>
    <lineage>
        <taxon>Eukaryota</taxon>
        <taxon>Fungi</taxon>
        <taxon>Dikarya</taxon>
        <taxon>Ascomycota</taxon>
        <taxon>Pezizomycotina</taxon>
        <taxon>Eurotiomycetes</taxon>
        <taxon>Eurotiomycetidae</taxon>
        <taxon>Eurotiales</taxon>
        <taxon>Aspergillaceae</taxon>
        <taxon>Penicillium</taxon>
    </lineage>
</organism>
<keyword evidence="2" id="KW-0732">Signal</keyword>
<reference evidence="4" key="1">
    <citation type="submission" date="2020-02" db="EMBL/GenBank/DDBJ databases">
        <authorList>
            <person name="Lichtner F.J."/>
        </authorList>
    </citation>
    <scope>NUCLEOTIDE SEQUENCE</scope>
    <source>
        <strain evidence="4">G10</strain>
    </source>
</reference>
<dbReference type="PANTHER" id="PTHR10334">
    <property type="entry name" value="CYSTEINE-RICH SECRETORY PROTEIN-RELATED"/>
    <property type="match status" value="1"/>
</dbReference>
<feature type="signal peptide" evidence="2">
    <location>
        <begin position="1"/>
        <end position="16"/>
    </location>
</feature>
<dbReference type="InterPro" id="IPR014044">
    <property type="entry name" value="CAP_dom"/>
</dbReference>
<accession>A0A9P5GGK9</accession>
<dbReference type="SMART" id="SM00198">
    <property type="entry name" value="SCP"/>
    <property type="match status" value="1"/>
</dbReference>
<feature type="region of interest" description="Disordered" evidence="1">
    <location>
        <begin position="95"/>
        <end position="116"/>
    </location>
</feature>
<dbReference type="Gene3D" id="3.40.33.10">
    <property type="entry name" value="CAP"/>
    <property type="match status" value="1"/>
</dbReference>